<evidence type="ECO:0000256" key="5">
    <source>
        <dbReference type="ARBA" id="ARBA00022801"/>
    </source>
</evidence>
<evidence type="ECO:0000259" key="7">
    <source>
        <dbReference type="PROSITE" id="PS50957"/>
    </source>
</evidence>
<dbReference type="Gene3D" id="3.90.70.40">
    <property type="match status" value="1"/>
</dbReference>
<protein>
    <recommendedName>
        <fullName evidence="2">ubiquitinyl hydrolase 1</fullName>
        <ecNumber evidence="2">3.4.19.12</ecNumber>
    </recommendedName>
</protein>
<gene>
    <name evidence="8" type="ORF">DdX_02331</name>
</gene>
<feature type="active site" evidence="6">
    <location>
        <position position="116"/>
    </location>
</feature>
<sequence length="176" mass="20697">MTSVITPGIYHERQKRQLCLLHALNNLFQREEFRQAELDDICENLDDRRWFNPHRSWIGLGNYDANILDAALQLKELSVVWFDNRLSVTQINDDMILGYIFNIPSDSYIPFFKGRHWFTVRKLGKTYYNLDSKLQEPIKIESILDFAHQLLSQGNQLLLVTKPEHQSLCVNKSSKE</sequence>
<dbReference type="GO" id="GO:0004843">
    <property type="term" value="F:cysteine-type deubiquitinase activity"/>
    <property type="evidence" value="ECO:0007669"/>
    <property type="project" value="UniProtKB-EC"/>
</dbReference>
<dbReference type="PANTHER" id="PTHR13291">
    <property type="entry name" value="JOSEPHIN 1, 2"/>
    <property type="match status" value="1"/>
</dbReference>
<keyword evidence="3" id="KW-0645">Protease</keyword>
<dbReference type="GO" id="GO:0016579">
    <property type="term" value="P:protein deubiquitination"/>
    <property type="evidence" value="ECO:0007669"/>
    <property type="project" value="InterPro"/>
</dbReference>
<dbReference type="EC" id="3.4.19.12" evidence="2"/>
<proteinExistence type="predicted"/>
<comment type="caution">
    <text evidence="8">The sequence shown here is derived from an EMBL/GenBank/DDBJ whole genome shotgun (WGS) entry which is preliminary data.</text>
</comment>
<feature type="active site" evidence="6">
    <location>
        <position position="131"/>
    </location>
</feature>
<dbReference type="Pfam" id="PF02099">
    <property type="entry name" value="Josephin"/>
    <property type="match status" value="1"/>
</dbReference>
<dbReference type="GO" id="GO:0006508">
    <property type="term" value="P:proteolysis"/>
    <property type="evidence" value="ECO:0007669"/>
    <property type="project" value="UniProtKB-KW"/>
</dbReference>
<dbReference type="Proteomes" id="UP001201812">
    <property type="component" value="Unassembled WGS sequence"/>
</dbReference>
<dbReference type="PROSITE" id="PS50957">
    <property type="entry name" value="JOSEPHIN"/>
    <property type="match status" value="1"/>
</dbReference>
<feature type="active site" evidence="6">
    <location>
        <position position="19"/>
    </location>
</feature>
<dbReference type="PANTHER" id="PTHR13291:SF0">
    <property type="entry name" value="JOSEPHIN-LIKE PROTEIN"/>
    <property type="match status" value="1"/>
</dbReference>
<evidence type="ECO:0000256" key="3">
    <source>
        <dbReference type="ARBA" id="ARBA00022670"/>
    </source>
</evidence>
<keyword evidence="9" id="KW-1185">Reference proteome</keyword>
<keyword evidence="4" id="KW-0833">Ubl conjugation pathway</keyword>
<comment type="catalytic activity">
    <reaction evidence="1">
        <text>Thiol-dependent hydrolysis of ester, thioester, amide, peptide and isopeptide bonds formed by the C-terminal Gly of ubiquitin (a 76-residue protein attached to proteins as an intracellular targeting signal).</text>
        <dbReference type="EC" id="3.4.19.12"/>
    </reaction>
</comment>
<evidence type="ECO:0000256" key="2">
    <source>
        <dbReference type="ARBA" id="ARBA00012759"/>
    </source>
</evidence>
<name>A0AAD4RC63_9BILA</name>
<accession>A0AAD4RC63</accession>
<evidence type="ECO:0000256" key="4">
    <source>
        <dbReference type="ARBA" id="ARBA00022786"/>
    </source>
</evidence>
<evidence type="ECO:0000313" key="9">
    <source>
        <dbReference type="Proteomes" id="UP001201812"/>
    </source>
</evidence>
<dbReference type="AlphaFoldDB" id="A0AAD4RC63"/>
<dbReference type="SMART" id="SM01246">
    <property type="entry name" value="Josephin"/>
    <property type="match status" value="1"/>
</dbReference>
<dbReference type="InterPro" id="IPR006155">
    <property type="entry name" value="Josephin"/>
</dbReference>
<dbReference type="PRINTS" id="PR01233">
    <property type="entry name" value="JOSEPHIN"/>
</dbReference>
<evidence type="ECO:0000256" key="6">
    <source>
        <dbReference type="PROSITE-ProRule" id="PRU00331"/>
    </source>
</evidence>
<dbReference type="EMBL" id="JAKKPZ010000002">
    <property type="protein sequence ID" value="KAI1725658.1"/>
    <property type="molecule type" value="Genomic_DNA"/>
</dbReference>
<feature type="domain" description="Josephin" evidence="7">
    <location>
        <begin position="6"/>
        <end position="176"/>
    </location>
</feature>
<keyword evidence="5 6" id="KW-0378">Hydrolase</keyword>
<evidence type="ECO:0000313" key="8">
    <source>
        <dbReference type="EMBL" id="KAI1725658.1"/>
    </source>
</evidence>
<evidence type="ECO:0000256" key="1">
    <source>
        <dbReference type="ARBA" id="ARBA00000707"/>
    </source>
</evidence>
<reference evidence="8" key="1">
    <citation type="submission" date="2022-01" db="EMBL/GenBank/DDBJ databases">
        <title>Genome Sequence Resource for Two Populations of Ditylenchus destructor, the Migratory Endoparasitic Phytonematode.</title>
        <authorList>
            <person name="Zhang H."/>
            <person name="Lin R."/>
            <person name="Xie B."/>
        </authorList>
    </citation>
    <scope>NUCLEOTIDE SEQUENCE</scope>
    <source>
        <strain evidence="8">BazhouSP</strain>
    </source>
</reference>
<dbReference type="InterPro" id="IPR040053">
    <property type="entry name" value="JOSD1/2"/>
</dbReference>
<organism evidence="8 9">
    <name type="scientific">Ditylenchus destructor</name>
    <dbReference type="NCBI Taxonomy" id="166010"/>
    <lineage>
        <taxon>Eukaryota</taxon>
        <taxon>Metazoa</taxon>
        <taxon>Ecdysozoa</taxon>
        <taxon>Nematoda</taxon>
        <taxon>Chromadorea</taxon>
        <taxon>Rhabditida</taxon>
        <taxon>Tylenchina</taxon>
        <taxon>Tylenchomorpha</taxon>
        <taxon>Sphaerularioidea</taxon>
        <taxon>Anguinidae</taxon>
        <taxon>Anguininae</taxon>
        <taxon>Ditylenchus</taxon>
    </lineage>
</organism>